<reference evidence="1 2" key="1">
    <citation type="submission" date="2024-02" db="EMBL/GenBank/DDBJ databases">
        <title>Lysobacter Genome Sequencing and Mining.</title>
        <authorList>
            <person name="Bierman J."/>
            <person name="Walker M.C."/>
        </authorList>
    </citation>
    <scope>NUCLEOTIDE SEQUENCE [LARGE SCALE GENOMIC DNA]</scope>
    <source>
        <strain evidence="1 2">PB6250</strain>
    </source>
</reference>
<sequence length="439" mass="50994">MNSPASLSPAMAISPELQAKIDALDNEKLRDRILSVLTGPGKRTASDEDIYENMVSNHKAYQEQQARKRKWRDDEVVAFAQYLSVVSPEDYADFLHQQREFNHIDAELGWDVRRFIAVWAPKLDYFLDGSELFSDFRTYIEATFCESALERQAADLSISSELRAKIDALEEKPLRDRLRWVLAAPAHRRADDEATFQIVLSADALAKQQLAGVQSWSEDELAEFTRFFRETWPEDHAELLRQQDPSLIGPELASSLQWLLACWAPVSTMVEIKGLFRQYRNHLKTAAPVADETDRSLWERTTPVDPELQAKIDAIENAEVKARVLRLLSCPWRGHTLDSAIYSLVTSEHENAEIERSYLEEWGDKEQWRIDGEVRFAEYFRKHRPHDYTEFQRQAKESSEIAPQLRWDVSRLLREWVMDLSSSDHKMLIGRLRDYLKSH</sequence>
<evidence type="ECO:0008006" key="3">
    <source>
        <dbReference type="Google" id="ProtNLM"/>
    </source>
</evidence>
<gene>
    <name evidence="1" type="ORF">V2J18_13320</name>
</gene>
<dbReference type="Proteomes" id="UP001387215">
    <property type="component" value="Unassembled WGS sequence"/>
</dbReference>
<keyword evidence="2" id="KW-1185">Reference proteome</keyword>
<organism evidence="1 2">
    <name type="scientific">Lysobacter firmicutimachus</name>
    <dbReference type="NCBI Taxonomy" id="1792846"/>
    <lineage>
        <taxon>Bacteria</taxon>
        <taxon>Pseudomonadati</taxon>
        <taxon>Pseudomonadota</taxon>
        <taxon>Gammaproteobacteria</taxon>
        <taxon>Lysobacterales</taxon>
        <taxon>Lysobacteraceae</taxon>
        <taxon>Lysobacter</taxon>
    </lineage>
</organism>
<dbReference type="RefSeq" id="WP_336131999.1">
    <property type="nucleotide sequence ID" value="NZ_JBANDL010000002.1"/>
</dbReference>
<proteinExistence type="predicted"/>
<accession>A0ABU8D594</accession>
<name>A0ABU8D594_9GAMM</name>
<evidence type="ECO:0000313" key="1">
    <source>
        <dbReference type="EMBL" id="MEI2455660.1"/>
    </source>
</evidence>
<evidence type="ECO:0000313" key="2">
    <source>
        <dbReference type="Proteomes" id="UP001387215"/>
    </source>
</evidence>
<protein>
    <recommendedName>
        <fullName evidence="3">Zorya protein ZorC EH domain-containing protein</fullName>
    </recommendedName>
</protein>
<comment type="caution">
    <text evidence="1">The sequence shown here is derived from an EMBL/GenBank/DDBJ whole genome shotgun (WGS) entry which is preliminary data.</text>
</comment>
<dbReference type="EMBL" id="JBANDL010000002">
    <property type="protein sequence ID" value="MEI2455660.1"/>
    <property type="molecule type" value="Genomic_DNA"/>
</dbReference>